<evidence type="ECO:0000313" key="4">
    <source>
        <dbReference type="Proteomes" id="UP001140217"/>
    </source>
</evidence>
<accession>A0A9W8LGP1</accession>
<organism evidence="3 4">
    <name type="scientific">Coemansia javaensis</name>
    <dbReference type="NCBI Taxonomy" id="2761396"/>
    <lineage>
        <taxon>Eukaryota</taxon>
        <taxon>Fungi</taxon>
        <taxon>Fungi incertae sedis</taxon>
        <taxon>Zoopagomycota</taxon>
        <taxon>Kickxellomycotina</taxon>
        <taxon>Kickxellomycetes</taxon>
        <taxon>Kickxellales</taxon>
        <taxon>Kickxellaceae</taxon>
        <taxon>Coemansia</taxon>
    </lineage>
</organism>
<evidence type="ECO:0000256" key="1">
    <source>
        <dbReference type="SAM" id="MobiDB-lite"/>
    </source>
</evidence>
<feature type="compositionally biased region" description="Low complexity" evidence="1">
    <location>
        <begin position="782"/>
        <end position="799"/>
    </location>
</feature>
<dbReference type="InterPro" id="IPR001206">
    <property type="entry name" value="Diacylglycerol_kinase_cat_dom"/>
</dbReference>
<feature type="region of interest" description="Disordered" evidence="1">
    <location>
        <begin position="211"/>
        <end position="242"/>
    </location>
</feature>
<dbReference type="Proteomes" id="UP001140217">
    <property type="component" value="Unassembled WGS sequence"/>
</dbReference>
<comment type="caution">
    <text evidence="3">The sequence shown here is derived from an EMBL/GenBank/DDBJ whole genome shotgun (WGS) entry which is preliminary data.</text>
</comment>
<feature type="region of interest" description="Disordered" evidence="1">
    <location>
        <begin position="782"/>
        <end position="804"/>
    </location>
</feature>
<gene>
    <name evidence="3" type="ORF">H4R18_003846</name>
</gene>
<reference evidence="3" key="1">
    <citation type="submission" date="2022-07" db="EMBL/GenBank/DDBJ databases">
        <title>Phylogenomic reconstructions and comparative analyses of Kickxellomycotina fungi.</title>
        <authorList>
            <person name="Reynolds N.K."/>
            <person name="Stajich J.E."/>
            <person name="Barry K."/>
            <person name="Grigoriev I.V."/>
            <person name="Crous P."/>
            <person name="Smith M.E."/>
        </authorList>
    </citation>
    <scope>NUCLEOTIDE SEQUENCE</scope>
    <source>
        <strain evidence="3">NBRC 105414</strain>
    </source>
</reference>
<dbReference type="InterPro" id="IPR017438">
    <property type="entry name" value="ATP-NAD_kinase_N"/>
</dbReference>
<feature type="compositionally biased region" description="Low complexity" evidence="1">
    <location>
        <begin position="740"/>
        <end position="752"/>
    </location>
</feature>
<dbReference type="InterPro" id="IPR037607">
    <property type="entry name" value="DGK"/>
</dbReference>
<dbReference type="GO" id="GO:0016020">
    <property type="term" value="C:membrane"/>
    <property type="evidence" value="ECO:0007669"/>
    <property type="project" value="TreeGrafter"/>
</dbReference>
<dbReference type="Gene3D" id="3.40.50.10330">
    <property type="entry name" value="Probable inorganic polyphosphate/atp-NAD kinase, domain 1"/>
    <property type="match status" value="1"/>
</dbReference>
<dbReference type="Pfam" id="PF00781">
    <property type="entry name" value="DAGK_cat"/>
    <property type="match status" value="1"/>
</dbReference>
<feature type="compositionally biased region" description="Polar residues" evidence="1">
    <location>
        <begin position="233"/>
        <end position="242"/>
    </location>
</feature>
<feature type="compositionally biased region" description="Low complexity" evidence="1">
    <location>
        <begin position="212"/>
        <end position="226"/>
    </location>
</feature>
<evidence type="ECO:0000313" key="3">
    <source>
        <dbReference type="EMBL" id="KAJ2779743.1"/>
    </source>
</evidence>
<feature type="region of interest" description="Disordered" evidence="1">
    <location>
        <begin position="1"/>
        <end position="65"/>
    </location>
</feature>
<dbReference type="EMBL" id="JANBUL010000165">
    <property type="protein sequence ID" value="KAJ2779743.1"/>
    <property type="molecule type" value="Genomic_DNA"/>
</dbReference>
<dbReference type="AlphaFoldDB" id="A0A9W8LGP1"/>
<feature type="region of interest" description="Disordered" evidence="1">
    <location>
        <begin position="740"/>
        <end position="768"/>
    </location>
</feature>
<dbReference type="GO" id="GO:0007165">
    <property type="term" value="P:signal transduction"/>
    <property type="evidence" value="ECO:0007669"/>
    <property type="project" value="InterPro"/>
</dbReference>
<feature type="region of interest" description="Disordered" evidence="1">
    <location>
        <begin position="855"/>
        <end position="949"/>
    </location>
</feature>
<sequence>MADPGPGTAALADGLLPPLNGLHIDTDSIREAAAEATADDSGSSSSGGGGTSPASSGEWGRTPFVPSANRQTAAAYLAQCYEQLMQEPTSSVGPSMLQRALTAGAINEPREYVFIFTNPRSGNQQGRSLMDMALHNFRLRDRPDVQVQIYDITNKASLEEGLHYLHQLQLLQGDRLLRSAFPELFDDCHGVRPSPGVRAARHAQAGNRHRSAAAAAAAAGTATGTTEPMGATSPHSTGSASSGWDEWIADASSHLQRGMSRFSEAEATQRLESAQQSVIKLHAWSAGGDGTVSATLAAMMDHGIDVERVYFSSIPFGTGNDFADALGWGRSVPGDGVGGSMRLLNKIISERLEGYTCKLDIYEVAITTYDDGHIKHVDRDMFDKPGMKRYTCLMINYLSIGVQGFVGSSFELHRPGSRAMNILMYTAAAAKWVFMRRFPPINEALESISTVPDRVLGDPHMTDADRARWLEVAPEDERRQVLLARVAGPRKRSHGRRMTWAKEPRARRTATAQDFGAEDDLPVIQCKPIEIDIQNVARFWGRDIDVWENAHDHGRLLSTRTGVADSASWTPQYAGDGRLELFAVRDIGDYALNQLPGRDTYHIGRLAQMGSPVALHFRAPDQYPPRSRTPLPARRGIEPGLLYAMCDGEFIEMYHPRDVIISRKVTLKAVGRSPDASRIVRDTIRHDGIDAVQMDATAAANKTHVGRPPEVASYVASPFQRFFGLGRRAATAATAAAAATTTASPPASPGASRKSQASGSTAARHSTLHSIRDSIRRSIHLSAPSSSHTPSQTQSLQQQPPAPLHHVVSLPSAATPASAAAAADHHHQAARAWGAGSAVHCESPLRRRQSLNDMAGEAAKTTSPVATAKARLPREPARHPTSRVRSRSLDLPLSGSGSSSGHTADATTARSRSDSSTTSGSSLSSGSSELSAAAGAAPTTSTTTAKATHRATAAAAAAAAASAAALPDRPRHHPTCLDTVGKDFVDFAAQPVTPQSTESP</sequence>
<feature type="compositionally biased region" description="Low complexity" evidence="1">
    <location>
        <begin position="889"/>
        <end position="949"/>
    </location>
</feature>
<name>A0A9W8LGP1_9FUNG</name>
<dbReference type="PANTHER" id="PTHR11255">
    <property type="entry name" value="DIACYLGLYCEROL KINASE"/>
    <property type="match status" value="1"/>
</dbReference>
<feature type="compositionally biased region" description="Polar residues" evidence="1">
    <location>
        <begin position="753"/>
        <end position="764"/>
    </location>
</feature>
<proteinExistence type="predicted"/>
<dbReference type="InterPro" id="IPR016064">
    <property type="entry name" value="NAD/diacylglycerol_kinase_sf"/>
</dbReference>
<protein>
    <recommendedName>
        <fullName evidence="2">DAGKc domain-containing protein</fullName>
    </recommendedName>
</protein>
<feature type="compositionally biased region" description="Basic and acidic residues" evidence="1">
    <location>
        <begin position="24"/>
        <end position="33"/>
    </location>
</feature>
<evidence type="ECO:0000259" key="2">
    <source>
        <dbReference type="PROSITE" id="PS50146"/>
    </source>
</evidence>
<dbReference type="PANTHER" id="PTHR11255:SF121">
    <property type="entry name" value="DIACYLGLYCEROL KINASE (ATP)"/>
    <property type="match status" value="1"/>
</dbReference>
<dbReference type="SUPFAM" id="SSF111331">
    <property type="entry name" value="NAD kinase/diacylglycerol kinase-like"/>
    <property type="match status" value="1"/>
</dbReference>
<dbReference type="PROSITE" id="PS50146">
    <property type="entry name" value="DAGK"/>
    <property type="match status" value="1"/>
</dbReference>
<dbReference type="GO" id="GO:0004143">
    <property type="term" value="F:ATP-dependent diacylglycerol kinase activity"/>
    <property type="evidence" value="ECO:0007669"/>
    <property type="project" value="InterPro"/>
</dbReference>
<feature type="domain" description="DAGKc" evidence="2">
    <location>
        <begin position="286"/>
        <end position="368"/>
    </location>
</feature>
<keyword evidence="4" id="KW-1185">Reference proteome</keyword>
<dbReference type="OrthoDB" id="242257at2759"/>
<feature type="compositionally biased region" description="Low complexity" evidence="1">
    <location>
        <begin position="34"/>
        <end position="44"/>
    </location>
</feature>